<evidence type="ECO:0000256" key="2">
    <source>
        <dbReference type="ARBA" id="ARBA00023315"/>
    </source>
</evidence>
<keyword evidence="1" id="KW-0808">Transferase</keyword>
<dbReference type="PROSITE" id="PS51186">
    <property type="entry name" value="GNAT"/>
    <property type="match status" value="1"/>
</dbReference>
<dbReference type="Pfam" id="PF00583">
    <property type="entry name" value="Acetyltransf_1"/>
    <property type="match status" value="1"/>
</dbReference>
<sequence length="282" mass="32120">MYKQLLVKHFENSAPKVLRLPIPPHLRGILAAILIIHNPQYPRHFLNGCYFILEDGDLTPFSEGYDSNPVIENSLLSQIHCCDERWRQLETWNSPPYSQHLPLTFTSRFFGWSWEPRFTHPNALLSEGASLIMSLKPTCLMKIHATLQCYITQISSKSRIIDGSEYFCSQYPAKKALGGSESTVAWVCGDSTEPIGYIQYISLENDKDGLQVLITGLAVEEPYRRRGFARGLILSVICLMSHCKEIWIAVGEENQAALCLYLKCGFVTRKKQWESYIKVTVP</sequence>
<organism evidence="4 5">
    <name type="scientific">Hypholoma sublateritium (strain FD-334 SS-4)</name>
    <dbReference type="NCBI Taxonomy" id="945553"/>
    <lineage>
        <taxon>Eukaryota</taxon>
        <taxon>Fungi</taxon>
        <taxon>Dikarya</taxon>
        <taxon>Basidiomycota</taxon>
        <taxon>Agaricomycotina</taxon>
        <taxon>Agaricomycetes</taxon>
        <taxon>Agaricomycetidae</taxon>
        <taxon>Agaricales</taxon>
        <taxon>Agaricineae</taxon>
        <taxon>Strophariaceae</taxon>
        <taxon>Hypholoma</taxon>
    </lineage>
</organism>
<keyword evidence="5" id="KW-1185">Reference proteome</keyword>
<evidence type="ECO:0000259" key="3">
    <source>
        <dbReference type="PROSITE" id="PS51186"/>
    </source>
</evidence>
<dbReference type="Proteomes" id="UP000054270">
    <property type="component" value="Unassembled WGS sequence"/>
</dbReference>
<dbReference type="PANTHER" id="PTHR43420">
    <property type="entry name" value="ACETYLTRANSFERASE"/>
    <property type="match status" value="1"/>
</dbReference>
<dbReference type="EMBL" id="KN817557">
    <property type="protein sequence ID" value="KJA21524.1"/>
    <property type="molecule type" value="Genomic_DNA"/>
</dbReference>
<feature type="domain" description="N-acetyltransferase" evidence="3">
    <location>
        <begin position="130"/>
        <end position="282"/>
    </location>
</feature>
<dbReference type="InterPro" id="IPR050680">
    <property type="entry name" value="YpeA/RimI_acetyltransf"/>
</dbReference>
<reference evidence="5" key="1">
    <citation type="submission" date="2014-04" db="EMBL/GenBank/DDBJ databases">
        <title>Evolutionary Origins and Diversification of the Mycorrhizal Mutualists.</title>
        <authorList>
            <consortium name="DOE Joint Genome Institute"/>
            <consortium name="Mycorrhizal Genomics Consortium"/>
            <person name="Kohler A."/>
            <person name="Kuo A."/>
            <person name="Nagy L.G."/>
            <person name="Floudas D."/>
            <person name="Copeland A."/>
            <person name="Barry K.W."/>
            <person name="Cichocki N."/>
            <person name="Veneault-Fourrey C."/>
            <person name="LaButti K."/>
            <person name="Lindquist E.A."/>
            <person name="Lipzen A."/>
            <person name="Lundell T."/>
            <person name="Morin E."/>
            <person name="Murat C."/>
            <person name="Riley R."/>
            <person name="Ohm R."/>
            <person name="Sun H."/>
            <person name="Tunlid A."/>
            <person name="Henrissat B."/>
            <person name="Grigoriev I.V."/>
            <person name="Hibbett D.S."/>
            <person name="Martin F."/>
        </authorList>
    </citation>
    <scope>NUCLEOTIDE SEQUENCE [LARGE SCALE GENOMIC DNA]</scope>
    <source>
        <strain evidence="5">FD-334 SS-4</strain>
    </source>
</reference>
<dbReference type="OMA" id="CKEIWIA"/>
<name>A0A0D2NRV6_HYPSF</name>
<dbReference type="InterPro" id="IPR016181">
    <property type="entry name" value="Acyl_CoA_acyltransferase"/>
</dbReference>
<gene>
    <name evidence="4" type="ORF">HYPSUDRAFT_41896</name>
</gene>
<proteinExistence type="predicted"/>
<dbReference type="OrthoDB" id="2676560at2759"/>
<dbReference type="InterPro" id="IPR000182">
    <property type="entry name" value="GNAT_dom"/>
</dbReference>
<dbReference type="GO" id="GO:0016747">
    <property type="term" value="F:acyltransferase activity, transferring groups other than amino-acyl groups"/>
    <property type="evidence" value="ECO:0007669"/>
    <property type="project" value="InterPro"/>
</dbReference>
<dbReference type="PANTHER" id="PTHR43420:SF12">
    <property type="entry name" value="N-ACETYLTRANSFERASE DOMAIN-CONTAINING PROTEIN"/>
    <property type="match status" value="1"/>
</dbReference>
<keyword evidence="2" id="KW-0012">Acyltransferase</keyword>
<evidence type="ECO:0000313" key="5">
    <source>
        <dbReference type="Proteomes" id="UP000054270"/>
    </source>
</evidence>
<dbReference type="CDD" id="cd04301">
    <property type="entry name" value="NAT_SF"/>
    <property type="match status" value="1"/>
</dbReference>
<dbReference type="AlphaFoldDB" id="A0A0D2NRV6"/>
<protein>
    <recommendedName>
        <fullName evidence="3">N-acetyltransferase domain-containing protein</fullName>
    </recommendedName>
</protein>
<evidence type="ECO:0000256" key="1">
    <source>
        <dbReference type="ARBA" id="ARBA00022679"/>
    </source>
</evidence>
<accession>A0A0D2NRV6</accession>
<evidence type="ECO:0000313" key="4">
    <source>
        <dbReference type="EMBL" id="KJA21524.1"/>
    </source>
</evidence>
<dbReference type="SUPFAM" id="SSF55729">
    <property type="entry name" value="Acyl-CoA N-acyltransferases (Nat)"/>
    <property type="match status" value="1"/>
</dbReference>
<dbReference type="Gene3D" id="3.40.630.30">
    <property type="match status" value="1"/>
</dbReference>